<evidence type="ECO:0000313" key="3">
    <source>
        <dbReference type="Proteomes" id="UP000031980"/>
    </source>
</evidence>
<feature type="signal peptide" evidence="1">
    <location>
        <begin position="1"/>
        <end position="20"/>
    </location>
</feature>
<gene>
    <name evidence="2" type="ORF">BA92_06730</name>
</gene>
<sequence length="333" mass="38785">MKKFIIILVSVVLFASCKNAMKNMSPAVSGKVNEILVIADKNVWDGQVGDSIRAWFQQDQEGLPQVEPLFDMLNLPELHFDKNIKGHRNILKVEISPSVDSASIQYMNSPWAKSQVYFKIKAPNNKEFMEIFEANKSRMLGIYTKAEKDRLVSIYKRTADSRIFNLFKKKYDILLYCPTGYYVNKDTTGFVWISSETTRDSKGICFFTEEYRDQNQFNDRVIIETVNEKLKQFIPGPLKGSYMAIDTDIRYTAVQYDYQGNYAIMIRGLWTVINDFMAGPFVLNVVLDQEHNRIIYLMGYVYYPNENKRNMVKQVEAILNTMEINYEEPKKEK</sequence>
<evidence type="ECO:0000313" key="2">
    <source>
        <dbReference type="EMBL" id="KIO44724.1"/>
    </source>
</evidence>
<dbReference type="Pfam" id="PF16125">
    <property type="entry name" value="DUF4837"/>
    <property type="match status" value="1"/>
</dbReference>
<comment type="caution">
    <text evidence="2">The sequence shown here is derived from an EMBL/GenBank/DDBJ whole genome shotgun (WGS) entry which is preliminary data.</text>
</comment>
<evidence type="ECO:0000256" key="1">
    <source>
        <dbReference type="SAM" id="SignalP"/>
    </source>
</evidence>
<protein>
    <recommendedName>
        <fullName evidence="4">DUF4837 family protein</fullName>
    </recommendedName>
</protein>
<dbReference type="AlphaFoldDB" id="A0A0C3RGQ5"/>
<dbReference type="PROSITE" id="PS51257">
    <property type="entry name" value="PROKAR_LIPOPROTEIN"/>
    <property type="match status" value="1"/>
</dbReference>
<reference evidence="2 3" key="1">
    <citation type="submission" date="2014-07" db="EMBL/GenBank/DDBJ databases">
        <title>Porphyromonadaceae bacterium OUH 308042 = ATCC BAA-2681 = DSM 28342 draft genome.</title>
        <authorList>
            <person name="Sydenham T.V."/>
            <person name="Hasman H."/>
            <person name="Justensen U.S."/>
        </authorList>
    </citation>
    <scope>NUCLEOTIDE SEQUENCE [LARGE SCALE GENOMIC DNA]</scope>
    <source>
        <strain evidence="2 3">OUH 308042</strain>
    </source>
</reference>
<keyword evidence="3" id="KW-1185">Reference proteome</keyword>
<organism evidence="2 3">
    <name type="scientific">Sanguibacteroides justesenii</name>
    <dbReference type="NCBI Taxonomy" id="1547597"/>
    <lineage>
        <taxon>Bacteria</taxon>
        <taxon>Pseudomonadati</taxon>
        <taxon>Bacteroidota</taxon>
        <taxon>Bacteroidia</taxon>
        <taxon>Bacteroidales</taxon>
        <taxon>Porphyromonadaceae</taxon>
        <taxon>Sanguibacteroides</taxon>
    </lineage>
</organism>
<name>A0A0C3RGQ5_9PORP</name>
<dbReference type="RefSeq" id="WP_041505071.1">
    <property type="nucleotide sequence ID" value="NZ_JPIU01000038.1"/>
</dbReference>
<dbReference type="EMBL" id="JPIU01000038">
    <property type="protein sequence ID" value="KIO44724.1"/>
    <property type="molecule type" value="Genomic_DNA"/>
</dbReference>
<dbReference type="Proteomes" id="UP000031980">
    <property type="component" value="Unassembled WGS sequence"/>
</dbReference>
<keyword evidence="1" id="KW-0732">Signal</keyword>
<proteinExistence type="predicted"/>
<feature type="chain" id="PRO_5002177980" description="DUF4837 family protein" evidence="1">
    <location>
        <begin position="21"/>
        <end position="333"/>
    </location>
</feature>
<accession>A0A0C3RGQ5</accession>
<evidence type="ECO:0008006" key="4">
    <source>
        <dbReference type="Google" id="ProtNLM"/>
    </source>
</evidence>
<dbReference type="InterPro" id="IPR032286">
    <property type="entry name" value="DUF4837"/>
</dbReference>